<accession>A0A2B8BGQ5</accession>
<name>A0A2B8BGQ5_9PROT</name>
<feature type="transmembrane region" description="Helical" evidence="1">
    <location>
        <begin position="134"/>
        <end position="151"/>
    </location>
</feature>
<dbReference type="Gene3D" id="1.10.3210.10">
    <property type="entry name" value="Hypothetical protein af1432"/>
    <property type="match status" value="1"/>
</dbReference>
<dbReference type="PROSITE" id="PS51832">
    <property type="entry name" value="HD_GYP"/>
    <property type="match status" value="1"/>
</dbReference>
<dbReference type="OrthoDB" id="9176789at2"/>
<dbReference type="Proteomes" id="UP000225379">
    <property type="component" value="Unassembled WGS sequence"/>
</dbReference>
<feature type="domain" description="MHYT" evidence="3">
    <location>
        <begin position="60"/>
        <end position="247"/>
    </location>
</feature>
<feature type="transmembrane region" description="Helical" evidence="1">
    <location>
        <begin position="63"/>
        <end position="80"/>
    </location>
</feature>
<evidence type="ECO:0000313" key="5">
    <source>
        <dbReference type="EMBL" id="PGH56738.1"/>
    </source>
</evidence>
<dbReference type="InterPro" id="IPR005330">
    <property type="entry name" value="MHYT_dom"/>
</dbReference>
<evidence type="ECO:0000259" key="4">
    <source>
        <dbReference type="PROSITE" id="PS51832"/>
    </source>
</evidence>
<evidence type="ECO:0008006" key="7">
    <source>
        <dbReference type="Google" id="ProtNLM"/>
    </source>
</evidence>
<dbReference type="SUPFAM" id="SSF109604">
    <property type="entry name" value="HD-domain/PDEase-like"/>
    <property type="match status" value="1"/>
</dbReference>
<dbReference type="InterPro" id="IPR037522">
    <property type="entry name" value="HD_GYP_dom"/>
</dbReference>
<dbReference type="EMBL" id="PDKW01000041">
    <property type="protein sequence ID" value="PGH56738.1"/>
    <property type="molecule type" value="Genomic_DNA"/>
</dbReference>
<dbReference type="GO" id="GO:0016020">
    <property type="term" value="C:membrane"/>
    <property type="evidence" value="ECO:0007669"/>
    <property type="project" value="UniProtKB-UniRule"/>
</dbReference>
<feature type="coiled-coil region" evidence="2">
    <location>
        <begin position="299"/>
        <end position="326"/>
    </location>
</feature>
<evidence type="ECO:0000259" key="3">
    <source>
        <dbReference type="PROSITE" id="PS50924"/>
    </source>
</evidence>
<dbReference type="GO" id="GO:0008081">
    <property type="term" value="F:phosphoric diester hydrolase activity"/>
    <property type="evidence" value="ECO:0007669"/>
    <property type="project" value="UniProtKB-ARBA"/>
</dbReference>
<dbReference type="CDD" id="cd00077">
    <property type="entry name" value="HDc"/>
    <property type="match status" value="1"/>
</dbReference>
<dbReference type="PANTHER" id="PTHR45228">
    <property type="entry name" value="CYCLIC DI-GMP PHOSPHODIESTERASE TM_0186-RELATED"/>
    <property type="match status" value="1"/>
</dbReference>
<evidence type="ECO:0000256" key="2">
    <source>
        <dbReference type="SAM" id="Coils"/>
    </source>
</evidence>
<feature type="transmembrane region" description="Helical" evidence="1">
    <location>
        <begin position="193"/>
        <end position="212"/>
    </location>
</feature>
<dbReference type="SMART" id="SM00471">
    <property type="entry name" value="HDc"/>
    <property type="match status" value="1"/>
</dbReference>
<gene>
    <name evidence="5" type="ORF">CRT60_17720</name>
</gene>
<keyword evidence="1" id="KW-0812">Transmembrane</keyword>
<feature type="transmembrane region" description="Helical" evidence="1">
    <location>
        <begin position="101"/>
        <end position="122"/>
    </location>
</feature>
<dbReference type="InterPro" id="IPR003607">
    <property type="entry name" value="HD/PDEase_dom"/>
</dbReference>
<protein>
    <recommendedName>
        <fullName evidence="7">HD-GYP domain-containing protein</fullName>
    </recommendedName>
</protein>
<reference evidence="6" key="1">
    <citation type="submission" date="2017-10" db="EMBL/GenBank/DDBJ databases">
        <authorList>
            <person name="Kravchenko I.K."/>
            <person name="Grouzdev D.S."/>
        </authorList>
    </citation>
    <scope>NUCLEOTIDE SEQUENCE [LARGE SCALE GENOMIC DNA]</scope>
    <source>
        <strain evidence="6">B2</strain>
    </source>
</reference>
<dbReference type="PROSITE" id="PS50924">
    <property type="entry name" value="MHYT"/>
    <property type="match status" value="1"/>
</dbReference>
<evidence type="ECO:0000256" key="1">
    <source>
        <dbReference type="PROSITE-ProRule" id="PRU00244"/>
    </source>
</evidence>
<feature type="transmembrane region" description="Helical" evidence="1">
    <location>
        <begin position="268"/>
        <end position="289"/>
    </location>
</feature>
<dbReference type="Pfam" id="PF03707">
    <property type="entry name" value="MHYT"/>
    <property type="match status" value="2"/>
</dbReference>
<dbReference type="PANTHER" id="PTHR45228:SF1">
    <property type="entry name" value="CYCLIC DI-GMP PHOSPHODIESTERASE TM_0186"/>
    <property type="match status" value="1"/>
</dbReference>
<keyword evidence="1" id="KW-0472">Membrane</keyword>
<keyword evidence="2" id="KW-0175">Coiled coil</keyword>
<feature type="transmembrane region" description="Helical" evidence="1">
    <location>
        <begin position="224"/>
        <end position="248"/>
    </location>
</feature>
<dbReference type="InterPro" id="IPR052020">
    <property type="entry name" value="Cyclic_di-GMP/3'3'-cGAMP_PDE"/>
</dbReference>
<proteinExistence type="predicted"/>
<dbReference type="AlphaFoldDB" id="A0A2B8BGQ5"/>
<comment type="caution">
    <text evidence="5">The sequence shown here is derived from an EMBL/GenBank/DDBJ whole genome shotgun (WGS) entry which is preliminary data.</text>
</comment>
<organism evidence="5 6">
    <name type="scientific">Azospirillum palustre</name>
    <dbReference type="NCBI Taxonomy" id="2044885"/>
    <lineage>
        <taxon>Bacteria</taxon>
        <taxon>Pseudomonadati</taxon>
        <taxon>Pseudomonadota</taxon>
        <taxon>Alphaproteobacteria</taxon>
        <taxon>Rhodospirillales</taxon>
        <taxon>Azospirillaceae</taxon>
        <taxon>Azospirillum</taxon>
    </lineage>
</organism>
<dbReference type="Pfam" id="PF13487">
    <property type="entry name" value="HD_5"/>
    <property type="match status" value="1"/>
</dbReference>
<feature type="transmembrane region" description="Helical" evidence="1">
    <location>
        <begin position="158"/>
        <end position="181"/>
    </location>
</feature>
<keyword evidence="1" id="KW-1133">Transmembrane helix</keyword>
<feature type="domain" description="HD-GYP" evidence="4">
    <location>
        <begin position="318"/>
        <end position="515"/>
    </location>
</feature>
<sequence>MPDCWSRDFPLFEARPLGRVSSKIGGTAAGGGRVFSGVWGMSIQLAGLCFTTASGLPFSHDRWLVALSYAVAAFASYSALDMAERMHRTDGAARMMWQGCAAAALGGGIWAMHFIGMLALTIDTPIAYDPVKTLLSLVTSVAFVAVGFRIIQRRRSPATIAAAGVIVGLGVAAMHYLGMAAMVLPARIAYEPALWSLSVAIAAAAAAAGLWLATRIHRLLERTLAALVMAVAVCGMHYTGMAALVVQVDPTLMAADGNLGDGVSSGPLAAVVAVAAFGLLLLALVSAMADRKVSAASAREAAALRIANLELEAARLQLEANQREIIRRLCSAGEFRDNETGQHVARMAQISHQLALAAGCTANYAAQLLEAAPLHDIGKIGVPDQVLLKAGRLEPEEWVIMRRHASIGQRLLAGSGLPLLDLAAEIAGTHHEKWDGTGYPAGLRGTEIPLSGRIVAIADVFDALLSARPYKEPWPLEKVVGFMREQAGLHFDPDLVTVFLDRLDVMVAIRGRFVDVEHTPPLLAEAGAAE</sequence>
<evidence type="ECO:0000313" key="6">
    <source>
        <dbReference type="Proteomes" id="UP000225379"/>
    </source>
</evidence>
<keyword evidence="6" id="KW-1185">Reference proteome</keyword>